<sequence>MEPSMSAELITRALSFHGQQLQKLWDSERGEADLTKNNVNVKEIDFSVYQQRQKQLSFQDRGKRLKLQQFIVKKAATLYEATLMEGGNDPQDKLPAEEDYYAAMPPYDVFISLDKPSRVKHFFQTLKKGDIIIASVLTKSVSGMMLKVLCTDGEGAKCVADVNVKAFCPTSNLIPASDKKSVNSSYLMNDTVRCEVLEVNPDTEKLVCGMKGVTLPPNSDYSSRLGLIHSDDFPEVYNMYKQYKANQSNEIQIMPLIAFMWPVYSVLLEKAKPRHIPVDTI</sequence>
<dbReference type="InterPro" id="IPR012340">
    <property type="entry name" value="NA-bd_OB-fold"/>
</dbReference>
<gene>
    <name evidence="1" type="ORF">B7P43_G06205</name>
</gene>
<dbReference type="AlphaFoldDB" id="A0A2J7RAP0"/>
<dbReference type="SUPFAM" id="SSF50249">
    <property type="entry name" value="Nucleic acid-binding proteins"/>
    <property type="match status" value="1"/>
</dbReference>
<dbReference type="InterPro" id="IPR039190">
    <property type="entry name" value="TTC14"/>
</dbReference>
<evidence type="ECO:0000313" key="1">
    <source>
        <dbReference type="EMBL" id="PNF37896.1"/>
    </source>
</evidence>
<protein>
    <recommendedName>
        <fullName evidence="3">S1 motif domain-containing protein</fullName>
    </recommendedName>
</protein>
<keyword evidence="2" id="KW-1185">Reference proteome</keyword>
<proteinExistence type="predicted"/>
<dbReference type="Gene3D" id="2.40.50.140">
    <property type="entry name" value="Nucleic acid-binding proteins"/>
    <property type="match status" value="1"/>
</dbReference>
<dbReference type="OrthoDB" id="1914839at2759"/>
<evidence type="ECO:0008006" key="3">
    <source>
        <dbReference type="Google" id="ProtNLM"/>
    </source>
</evidence>
<dbReference type="EMBL" id="NEVH01006566">
    <property type="protein sequence ID" value="PNF37896.1"/>
    <property type="molecule type" value="Genomic_DNA"/>
</dbReference>
<reference evidence="1 2" key="1">
    <citation type="submission" date="2017-12" db="EMBL/GenBank/DDBJ databases">
        <title>Hemimetabolous genomes reveal molecular basis of termite eusociality.</title>
        <authorList>
            <person name="Harrison M.C."/>
            <person name="Jongepier E."/>
            <person name="Robertson H.M."/>
            <person name="Arning N."/>
            <person name="Bitard-Feildel T."/>
            <person name="Chao H."/>
            <person name="Childers C.P."/>
            <person name="Dinh H."/>
            <person name="Doddapaneni H."/>
            <person name="Dugan S."/>
            <person name="Gowin J."/>
            <person name="Greiner C."/>
            <person name="Han Y."/>
            <person name="Hu H."/>
            <person name="Hughes D.S.T."/>
            <person name="Huylmans A.-K."/>
            <person name="Kemena C."/>
            <person name="Kremer L.P.M."/>
            <person name="Lee S.L."/>
            <person name="Lopez-Ezquerra A."/>
            <person name="Mallet L."/>
            <person name="Monroy-Kuhn J.M."/>
            <person name="Moser A."/>
            <person name="Murali S.C."/>
            <person name="Muzny D.M."/>
            <person name="Otani S."/>
            <person name="Piulachs M.-D."/>
            <person name="Poelchau M."/>
            <person name="Qu J."/>
            <person name="Schaub F."/>
            <person name="Wada-Katsumata A."/>
            <person name="Worley K.C."/>
            <person name="Xie Q."/>
            <person name="Ylla G."/>
            <person name="Poulsen M."/>
            <person name="Gibbs R.A."/>
            <person name="Schal C."/>
            <person name="Richards S."/>
            <person name="Belles X."/>
            <person name="Korb J."/>
            <person name="Bornberg-Bauer E."/>
        </authorList>
    </citation>
    <scope>NUCLEOTIDE SEQUENCE [LARGE SCALE GENOMIC DNA]</scope>
    <source>
        <tissue evidence="1">Whole body</tissue>
    </source>
</reference>
<evidence type="ECO:0000313" key="2">
    <source>
        <dbReference type="Proteomes" id="UP000235965"/>
    </source>
</evidence>
<accession>A0A2J7RAP0</accession>
<dbReference type="STRING" id="105785.A0A2J7RAP0"/>
<dbReference type="InParanoid" id="A0A2J7RAP0"/>
<name>A0A2J7RAP0_9NEOP</name>
<organism evidence="1 2">
    <name type="scientific">Cryptotermes secundus</name>
    <dbReference type="NCBI Taxonomy" id="105785"/>
    <lineage>
        <taxon>Eukaryota</taxon>
        <taxon>Metazoa</taxon>
        <taxon>Ecdysozoa</taxon>
        <taxon>Arthropoda</taxon>
        <taxon>Hexapoda</taxon>
        <taxon>Insecta</taxon>
        <taxon>Pterygota</taxon>
        <taxon>Neoptera</taxon>
        <taxon>Polyneoptera</taxon>
        <taxon>Dictyoptera</taxon>
        <taxon>Blattodea</taxon>
        <taxon>Blattoidea</taxon>
        <taxon>Termitoidae</taxon>
        <taxon>Kalotermitidae</taxon>
        <taxon>Cryptotermitinae</taxon>
        <taxon>Cryptotermes</taxon>
    </lineage>
</organism>
<dbReference type="Proteomes" id="UP000235965">
    <property type="component" value="Unassembled WGS sequence"/>
</dbReference>
<comment type="caution">
    <text evidence="1">The sequence shown here is derived from an EMBL/GenBank/DDBJ whole genome shotgun (WGS) entry which is preliminary data.</text>
</comment>
<dbReference type="PANTHER" id="PTHR23184:SF9">
    <property type="entry name" value="TETRATRICOPEPTIDE REPEAT PROTEIN 14"/>
    <property type="match status" value="1"/>
</dbReference>
<dbReference type="PANTHER" id="PTHR23184">
    <property type="entry name" value="TETRATRICOPEPTIDE REPEAT PROTEIN 14"/>
    <property type="match status" value="1"/>
</dbReference>